<evidence type="ECO:0000313" key="2">
    <source>
        <dbReference type="EMBL" id="CAI9954449.1"/>
    </source>
</evidence>
<evidence type="ECO:0000313" key="3">
    <source>
        <dbReference type="EMBL" id="CAL6023580.1"/>
    </source>
</evidence>
<feature type="region of interest" description="Disordered" evidence="1">
    <location>
        <begin position="1"/>
        <end position="26"/>
    </location>
</feature>
<protein>
    <submittedName>
        <fullName evidence="3">Hypothetical_protein</fullName>
    </submittedName>
</protein>
<sequence>MKACNGPQGMKHRLNPEIRQKSVASAHRIAKNVSSSSITDEYSNVRFAQFSQNSQAELKMSPASVLRLKVQNSVDDAYELFRKAASLQMKTETLEEILEKLASKQKSLSKLV</sequence>
<proteinExistence type="predicted"/>
<keyword evidence="4" id="KW-1185">Reference proteome</keyword>
<dbReference type="Proteomes" id="UP001642409">
    <property type="component" value="Unassembled WGS sequence"/>
</dbReference>
<dbReference type="EMBL" id="CAXDID020000094">
    <property type="protein sequence ID" value="CAL6023580.1"/>
    <property type="molecule type" value="Genomic_DNA"/>
</dbReference>
<reference evidence="3 4" key="2">
    <citation type="submission" date="2024-07" db="EMBL/GenBank/DDBJ databases">
        <authorList>
            <person name="Akdeniz Z."/>
        </authorList>
    </citation>
    <scope>NUCLEOTIDE SEQUENCE [LARGE SCALE GENOMIC DNA]</scope>
</reference>
<organism evidence="2">
    <name type="scientific">Hexamita inflata</name>
    <dbReference type="NCBI Taxonomy" id="28002"/>
    <lineage>
        <taxon>Eukaryota</taxon>
        <taxon>Metamonada</taxon>
        <taxon>Diplomonadida</taxon>
        <taxon>Hexamitidae</taxon>
        <taxon>Hexamitinae</taxon>
        <taxon>Hexamita</taxon>
    </lineage>
</organism>
<gene>
    <name evidence="3" type="ORF">HINF_LOCUS29199</name>
    <name evidence="2" type="ORF">HINF_LOCUS42094</name>
</gene>
<name>A0AA86Q8H4_9EUKA</name>
<reference evidence="2" key="1">
    <citation type="submission" date="2023-06" db="EMBL/GenBank/DDBJ databases">
        <authorList>
            <person name="Kurt Z."/>
        </authorList>
    </citation>
    <scope>NUCLEOTIDE SEQUENCE</scope>
</reference>
<accession>A0AA86Q8H4</accession>
<dbReference type="EMBL" id="CATOUU010000849">
    <property type="protein sequence ID" value="CAI9954449.1"/>
    <property type="molecule type" value="Genomic_DNA"/>
</dbReference>
<comment type="caution">
    <text evidence="2">The sequence shown here is derived from an EMBL/GenBank/DDBJ whole genome shotgun (WGS) entry which is preliminary data.</text>
</comment>
<dbReference type="AlphaFoldDB" id="A0AA86Q8H4"/>
<evidence type="ECO:0000313" key="4">
    <source>
        <dbReference type="Proteomes" id="UP001642409"/>
    </source>
</evidence>
<evidence type="ECO:0000256" key="1">
    <source>
        <dbReference type="SAM" id="MobiDB-lite"/>
    </source>
</evidence>